<organism evidence="3 4">
    <name type="scientific">Urochloa decumbens</name>
    <dbReference type="NCBI Taxonomy" id="240449"/>
    <lineage>
        <taxon>Eukaryota</taxon>
        <taxon>Viridiplantae</taxon>
        <taxon>Streptophyta</taxon>
        <taxon>Embryophyta</taxon>
        <taxon>Tracheophyta</taxon>
        <taxon>Spermatophyta</taxon>
        <taxon>Magnoliopsida</taxon>
        <taxon>Liliopsida</taxon>
        <taxon>Poales</taxon>
        <taxon>Poaceae</taxon>
        <taxon>PACMAD clade</taxon>
        <taxon>Panicoideae</taxon>
        <taxon>Panicodae</taxon>
        <taxon>Paniceae</taxon>
        <taxon>Melinidinae</taxon>
        <taxon>Urochloa</taxon>
    </lineage>
</organism>
<evidence type="ECO:0000256" key="2">
    <source>
        <dbReference type="SAM" id="SignalP"/>
    </source>
</evidence>
<feature type="signal peptide" evidence="2">
    <location>
        <begin position="1"/>
        <end position="36"/>
    </location>
</feature>
<feature type="chain" id="PRO_5044794603" evidence="2">
    <location>
        <begin position="37"/>
        <end position="123"/>
    </location>
</feature>
<proteinExistence type="predicted"/>
<protein>
    <submittedName>
        <fullName evidence="3">Uncharacterized protein</fullName>
    </submittedName>
</protein>
<reference evidence="4" key="1">
    <citation type="submission" date="2024-06" db="EMBL/GenBank/DDBJ databases">
        <authorList>
            <person name="Ryan C."/>
        </authorList>
    </citation>
    <scope>NUCLEOTIDE SEQUENCE [LARGE SCALE GENOMIC DNA]</scope>
</reference>
<dbReference type="EMBL" id="OZ075127">
    <property type="protein sequence ID" value="CAL4952225.1"/>
    <property type="molecule type" value="Genomic_DNA"/>
</dbReference>
<name>A0ABC8Z146_9POAL</name>
<sequence length="123" mass="12196">MVPPPSASASPRLWKMMAIMSLGFLFLVAIASTASAARVESWSGGVHRRSAVVMAAPGGRADALPPAALPTDGDGVLAPPPAAPDAPPTSTSQGAPPPTGGVAAKPRRLVPLPPSGPSVRGHV</sequence>
<feature type="compositionally biased region" description="Pro residues" evidence="1">
    <location>
        <begin position="78"/>
        <end position="87"/>
    </location>
</feature>
<gene>
    <name evidence="3" type="ORF">URODEC1_LOCUS39392</name>
</gene>
<dbReference type="Proteomes" id="UP001497457">
    <property type="component" value="Chromosome 17b"/>
</dbReference>
<evidence type="ECO:0000313" key="4">
    <source>
        <dbReference type="Proteomes" id="UP001497457"/>
    </source>
</evidence>
<dbReference type="AlphaFoldDB" id="A0ABC8Z146"/>
<evidence type="ECO:0000313" key="3">
    <source>
        <dbReference type="EMBL" id="CAL4952225.1"/>
    </source>
</evidence>
<evidence type="ECO:0000256" key="1">
    <source>
        <dbReference type="SAM" id="MobiDB-lite"/>
    </source>
</evidence>
<reference evidence="3 4" key="2">
    <citation type="submission" date="2024-10" db="EMBL/GenBank/DDBJ databases">
        <authorList>
            <person name="Ryan C."/>
        </authorList>
    </citation>
    <scope>NUCLEOTIDE SEQUENCE [LARGE SCALE GENOMIC DNA]</scope>
</reference>
<feature type="compositionally biased region" description="Low complexity" evidence="1">
    <location>
        <begin position="59"/>
        <end position="74"/>
    </location>
</feature>
<keyword evidence="2" id="KW-0732">Signal</keyword>
<keyword evidence="4" id="KW-1185">Reference proteome</keyword>
<accession>A0ABC8Z146</accession>
<feature type="region of interest" description="Disordered" evidence="1">
    <location>
        <begin position="59"/>
        <end position="123"/>
    </location>
</feature>